<feature type="transmembrane region" description="Helical" evidence="8">
    <location>
        <begin position="29"/>
        <end position="51"/>
    </location>
</feature>
<dbReference type="InterPro" id="IPR034746">
    <property type="entry name" value="POTRA"/>
</dbReference>
<dbReference type="Pfam" id="PF03799">
    <property type="entry name" value="FtsQ_DivIB_C"/>
    <property type="match status" value="1"/>
</dbReference>
<evidence type="ECO:0000313" key="11">
    <source>
        <dbReference type="Proteomes" id="UP000053405"/>
    </source>
</evidence>
<dbReference type="PROSITE" id="PS51779">
    <property type="entry name" value="POTRA"/>
    <property type="match status" value="1"/>
</dbReference>
<keyword evidence="11" id="KW-1185">Reference proteome</keyword>
<comment type="caution">
    <text evidence="10">The sequence shown here is derived from an EMBL/GenBank/DDBJ whole genome shotgun (WGS) entry which is preliminary data.</text>
</comment>
<comment type="subcellular location">
    <subcellularLocation>
        <location evidence="1">Membrane</location>
    </subcellularLocation>
</comment>
<keyword evidence="7" id="KW-0131">Cell cycle</keyword>
<dbReference type="STRING" id="1121927.GOHSU_02_00190"/>
<feature type="domain" description="POTRA" evidence="9">
    <location>
        <begin position="55"/>
        <end position="137"/>
    </location>
</feature>
<keyword evidence="5 8" id="KW-1133">Transmembrane helix</keyword>
<dbReference type="Proteomes" id="UP000053405">
    <property type="component" value="Unassembled WGS sequence"/>
</dbReference>
<dbReference type="GO" id="GO:0051301">
    <property type="term" value="P:cell division"/>
    <property type="evidence" value="ECO:0007669"/>
    <property type="project" value="UniProtKB-KW"/>
</dbReference>
<proteinExistence type="predicted"/>
<accession>L7L535</accession>
<dbReference type="InterPro" id="IPR005548">
    <property type="entry name" value="Cell_div_FtsQ/DivIB_C"/>
</dbReference>
<dbReference type="InterPro" id="IPR050487">
    <property type="entry name" value="FtsQ_DivIB"/>
</dbReference>
<dbReference type="GO" id="GO:0005886">
    <property type="term" value="C:plasma membrane"/>
    <property type="evidence" value="ECO:0007669"/>
    <property type="project" value="TreeGrafter"/>
</dbReference>
<evidence type="ECO:0000256" key="7">
    <source>
        <dbReference type="ARBA" id="ARBA00023306"/>
    </source>
</evidence>
<gene>
    <name evidence="10" type="primary">ftsQ</name>
    <name evidence="10" type="ORF">GOHSU_02_00190</name>
</gene>
<keyword evidence="3 10" id="KW-0132">Cell division</keyword>
<evidence type="ECO:0000256" key="2">
    <source>
        <dbReference type="ARBA" id="ARBA00022475"/>
    </source>
</evidence>
<evidence type="ECO:0000256" key="8">
    <source>
        <dbReference type="SAM" id="Phobius"/>
    </source>
</evidence>
<dbReference type="EMBL" id="BANT01000002">
    <property type="protein sequence ID" value="GAC55876.1"/>
    <property type="molecule type" value="Genomic_DNA"/>
</dbReference>
<evidence type="ECO:0000256" key="1">
    <source>
        <dbReference type="ARBA" id="ARBA00004370"/>
    </source>
</evidence>
<dbReference type="Gene3D" id="3.10.20.310">
    <property type="entry name" value="membrane protein fhac"/>
    <property type="match status" value="1"/>
</dbReference>
<organism evidence="10 11">
    <name type="scientific">Gordonia hirsuta DSM 44140 = NBRC 16056</name>
    <dbReference type="NCBI Taxonomy" id="1121927"/>
    <lineage>
        <taxon>Bacteria</taxon>
        <taxon>Bacillati</taxon>
        <taxon>Actinomycetota</taxon>
        <taxon>Actinomycetes</taxon>
        <taxon>Mycobacteriales</taxon>
        <taxon>Gordoniaceae</taxon>
        <taxon>Gordonia</taxon>
    </lineage>
</organism>
<dbReference type="eggNOG" id="COG1589">
    <property type="taxonomic scope" value="Bacteria"/>
</dbReference>
<dbReference type="InterPro" id="IPR013685">
    <property type="entry name" value="POTRA_FtsQ_type"/>
</dbReference>
<dbReference type="RefSeq" id="WP_005935085.1">
    <property type="nucleotide sequence ID" value="NZ_ATVK01000040.1"/>
</dbReference>
<evidence type="ECO:0000259" key="9">
    <source>
        <dbReference type="PROSITE" id="PS51779"/>
    </source>
</evidence>
<sequence>MTGQRTGRGDGLPVDPDYAELRRVGRRRLWRLLGVLVVLAVLGALAATAYYSSTLSVRTVTVQGRAVAGDDPAAEGVLAPSIPRAEILAVADVPLGKPLLQVDTAAIAERVARIPAVASVRVDRRYPSTLVIDVQERTPRAVLELDDGRLGVMDGTGVVYIEFSSREAMEKATAANPAYRDLPLLEVPNPGPGDPATRAVLKAAGELPPWLRPLVETISASSPADVKLGLTKGRTAVWGNADRGEQKAEALRHVLKLQGTVYNVSSPDYPAVS</sequence>
<evidence type="ECO:0000256" key="4">
    <source>
        <dbReference type="ARBA" id="ARBA00022692"/>
    </source>
</evidence>
<dbReference type="PANTHER" id="PTHR37820">
    <property type="entry name" value="CELL DIVISION PROTEIN DIVIB"/>
    <property type="match status" value="1"/>
</dbReference>
<evidence type="ECO:0000256" key="5">
    <source>
        <dbReference type="ARBA" id="ARBA00022989"/>
    </source>
</evidence>
<protein>
    <submittedName>
        <fullName evidence="10">Cell division protein FtsQ</fullName>
    </submittedName>
</protein>
<dbReference type="PANTHER" id="PTHR37820:SF1">
    <property type="entry name" value="CELL DIVISION PROTEIN FTSQ"/>
    <property type="match status" value="1"/>
</dbReference>
<keyword evidence="4 8" id="KW-0812">Transmembrane</keyword>
<keyword evidence="2" id="KW-1003">Cell membrane</keyword>
<evidence type="ECO:0000256" key="6">
    <source>
        <dbReference type="ARBA" id="ARBA00023136"/>
    </source>
</evidence>
<evidence type="ECO:0000313" key="10">
    <source>
        <dbReference type="EMBL" id="GAC55876.1"/>
    </source>
</evidence>
<name>L7L535_9ACTN</name>
<dbReference type="AlphaFoldDB" id="L7L535"/>
<keyword evidence="6 8" id="KW-0472">Membrane</keyword>
<evidence type="ECO:0000256" key="3">
    <source>
        <dbReference type="ARBA" id="ARBA00022618"/>
    </source>
</evidence>
<reference evidence="10 11" key="1">
    <citation type="submission" date="2012-12" db="EMBL/GenBank/DDBJ databases">
        <title>Whole genome shotgun sequence of Gordonia hirsuta NBRC 16056.</title>
        <authorList>
            <person name="Isaki-Nakamura S."/>
            <person name="Hosoyama A."/>
            <person name="Tsuchikane K."/>
            <person name="Katsumata H."/>
            <person name="Baba S."/>
            <person name="Yamazaki S."/>
            <person name="Fujita N."/>
        </authorList>
    </citation>
    <scope>NUCLEOTIDE SEQUENCE [LARGE SCALE GENOMIC DNA]</scope>
    <source>
        <strain evidence="10 11">NBRC 16056</strain>
    </source>
</reference>
<dbReference type="Pfam" id="PF08478">
    <property type="entry name" value="POTRA_1"/>
    <property type="match status" value="1"/>
</dbReference>